<dbReference type="InterPro" id="IPR036188">
    <property type="entry name" value="FAD/NAD-bd_sf"/>
</dbReference>
<feature type="transmembrane region" description="Helical" evidence="6">
    <location>
        <begin position="12"/>
        <end position="31"/>
    </location>
</feature>
<dbReference type="STRING" id="5539.A0A3E2HLB7"/>
<dbReference type="FunFam" id="3.50.50.60:FF:000115">
    <property type="entry name" value="Salicylate hydroxylase, putative"/>
    <property type="match status" value="1"/>
</dbReference>
<evidence type="ECO:0000256" key="3">
    <source>
        <dbReference type="ARBA" id="ARBA00022827"/>
    </source>
</evidence>
<proteinExistence type="inferred from homology"/>
<keyword evidence="3" id="KW-0274">FAD</keyword>
<dbReference type="AlphaFoldDB" id="A0A3E2HLB7"/>
<dbReference type="OrthoDB" id="16820at2759"/>
<feature type="domain" description="FAD-binding" evidence="7">
    <location>
        <begin position="9"/>
        <end position="172"/>
    </location>
</feature>
<evidence type="ECO:0000256" key="5">
    <source>
        <dbReference type="ARBA" id="ARBA00023033"/>
    </source>
</evidence>
<dbReference type="Proteomes" id="UP000258309">
    <property type="component" value="Unassembled WGS sequence"/>
</dbReference>
<dbReference type="Gene3D" id="3.50.50.60">
    <property type="entry name" value="FAD/NAD(P)-binding domain"/>
    <property type="match status" value="1"/>
</dbReference>
<keyword evidence="6" id="KW-0812">Transmembrane</keyword>
<dbReference type="SUPFAM" id="SSF51905">
    <property type="entry name" value="FAD/NAD(P)-binding domain"/>
    <property type="match status" value="1"/>
</dbReference>
<reference evidence="8 9" key="1">
    <citation type="submission" date="2018-05" db="EMBL/GenBank/DDBJ databases">
        <title>Draft genome sequence of Scytalidium lignicola DSM 105466, a ubiquitous saprotrophic fungus.</title>
        <authorList>
            <person name="Buettner E."/>
            <person name="Gebauer A.M."/>
            <person name="Hofrichter M."/>
            <person name="Liers C."/>
            <person name="Kellner H."/>
        </authorList>
    </citation>
    <scope>NUCLEOTIDE SEQUENCE [LARGE SCALE GENOMIC DNA]</scope>
    <source>
        <strain evidence="8 9">DSM 105466</strain>
    </source>
</reference>
<gene>
    <name evidence="8" type="ORF">B7463_g2151</name>
</gene>
<evidence type="ECO:0000313" key="8">
    <source>
        <dbReference type="EMBL" id="RFU34187.1"/>
    </source>
</evidence>
<dbReference type="InterPro" id="IPR050493">
    <property type="entry name" value="FAD-dep_Monooxygenase_BioMet"/>
</dbReference>
<feature type="non-terminal residue" evidence="8">
    <location>
        <position position="1"/>
    </location>
</feature>
<evidence type="ECO:0000313" key="9">
    <source>
        <dbReference type="Proteomes" id="UP000258309"/>
    </source>
</evidence>
<name>A0A3E2HLB7_SCYLI</name>
<dbReference type="GO" id="GO:0004497">
    <property type="term" value="F:monooxygenase activity"/>
    <property type="evidence" value="ECO:0007669"/>
    <property type="project" value="UniProtKB-KW"/>
</dbReference>
<dbReference type="PANTHER" id="PTHR13789:SF242">
    <property type="entry name" value="FAD-BINDING DOMAIN-CONTAINING PROTEIN"/>
    <property type="match status" value="1"/>
</dbReference>
<keyword evidence="5" id="KW-0503">Monooxygenase</keyword>
<feature type="non-terminal residue" evidence="8">
    <location>
        <position position="428"/>
    </location>
</feature>
<evidence type="ECO:0000256" key="2">
    <source>
        <dbReference type="ARBA" id="ARBA00022630"/>
    </source>
</evidence>
<comment type="similarity">
    <text evidence="1">Belongs to the paxM FAD-dependent monooxygenase family.</text>
</comment>
<dbReference type="PANTHER" id="PTHR13789">
    <property type="entry name" value="MONOOXYGENASE"/>
    <property type="match status" value="1"/>
</dbReference>
<keyword evidence="6" id="KW-0472">Membrane</keyword>
<keyword evidence="2" id="KW-0285">Flavoprotein</keyword>
<organism evidence="8 9">
    <name type="scientific">Scytalidium lignicola</name>
    <name type="common">Hyphomycete</name>
    <dbReference type="NCBI Taxonomy" id="5539"/>
    <lineage>
        <taxon>Eukaryota</taxon>
        <taxon>Fungi</taxon>
        <taxon>Dikarya</taxon>
        <taxon>Ascomycota</taxon>
        <taxon>Pezizomycotina</taxon>
        <taxon>Leotiomycetes</taxon>
        <taxon>Leotiomycetes incertae sedis</taxon>
        <taxon>Scytalidium</taxon>
    </lineage>
</organism>
<dbReference type="InterPro" id="IPR002938">
    <property type="entry name" value="FAD-bd"/>
</dbReference>
<keyword evidence="4" id="KW-0560">Oxidoreductase</keyword>
<comment type="caution">
    <text evidence="8">The sequence shown here is derived from an EMBL/GenBank/DDBJ whole genome shotgun (WGS) entry which is preliminary data.</text>
</comment>
<dbReference type="GO" id="GO:0071949">
    <property type="term" value="F:FAD binding"/>
    <property type="evidence" value="ECO:0007669"/>
    <property type="project" value="InterPro"/>
</dbReference>
<sequence length="428" mass="48128">MSRKDLEKLKVIVVGAGLGGLGVAISLLRIGHEVAILEAAQEIAEVGAGIQVLPNSARVLRSWGLEAALSRWATSPKQSNMINWKGELLTSWDFDEASKRYGAPFWDFHRADLHRCLQDRVIELGGIIICQSTVENVICDIEKQQATAILQHGLRYTADLIIGADGINTKLRGVMTGHDVPPKPTGDLAYRLLLDASKVLADPELAEFILNPQVNTWLGPGAHIVNYVLRDEKLFNMVLCMPDDIPENVRVTHGNIDELKEYYKDWDPRILKLIGFSTSADKWKLCIREELEHWYHPSGTFVLLGDAVHATLPYLASGAGITFEDGAVLGECLSRIRSRSNIKHALKVYEKCRKLRTERIVERGNLQQYLAHLPDGEEQRERDRKMQLIPTPPGEAFVWRDPELGPWLLGYDHVKDVDLRWEEVSANL</sequence>
<evidence type="ECO:0000256" key="6">
    <source>
        <dbReference type="SAM" id="Phobius"/>
    </source>
</evidence>
<evidence type="ECO:0000256" key="1">
    <source>
        <dbReference type="ARBA" id="ARBA00007992"/>
    </source>
</evidence>
<dbReference type="EMBL" id="NCSJ02000024">
    <property type="protein sequence ID" value="RFU34187.1"/>
    <property type="molecule type" value="Genomic_DNA"/>
</dbReference>
<dbReference type="SUPFAM" id="SSF54373">
    <property type="entry name" value="FAD-linked reductases, C-terminal domain"/>
    <property type="match status" value="1"/>
</dbReference>
<evidence type="ECO:0000259" key="7">
    <source>
        <dbReference type="Pfam" id="PF01494"/>
    </source>
</evidence>
<accession>A0A3E2HLB7</accession>
<dbReference type="Pfam" id="PF01494">
    <property type="entry name" value="FAD_binding_3"/>
    <property type="match status" value="1"/>
</dbReference>
<evidence type="ECO:0000256" key="4">
    <source>
        <dbReference type="ARBA" id="ARBA00023002"/>
    </source>
</evidence>
<dbReference type="PRINTS" id="PR00420">
    <property type="entry name" value="RNGMNOXGNASE"/>
</dbReference>
<keyword evidence="9" id="KW-1185">Reference proteome</keyword>
<keyword evidence="6" id="KW-1133">Transmembrane helix</keyword>
<protein>
    <recommendedName>
        <fullName evidence="7">FAD-binding domain-containing protein</fullName>
    </recommendedName>
</protein>